<dbReference type="AlphaFoldDB" id="A0A364JTY1"/>
<evidence type="ECO:0000313" key="2">
    <source>
        <dbReference type="Proteomes" id="UP000249453"/>
    </source>
</evidence>
<dbReference type="EMBL" id="QLMK01000011">
    <property type="protein sequence ID" value="RAK27089.1"/>
    <property type="molecule type" value="Genomic_DNA"/>
</dbReference>
<keyword evidence="2" id="KW-1185">Reference proteome</keyword>
<accession>A0A364JTY1</accession>
<proteinExistence type="predicted"/>
<reference evidence="1 2" key="1">
    <citation type="submission" date="2018-06" db="EMBL/GenBank/DDBJ databases">
        <title>Genomic Encyclopedia of Type Strains, Phase IV (KMG-IV): sequencing the most valuable type-strain genomes for metagenomic binning, comparative biology and taxonomic classification.</title>
        <authorList>
            <person name="Goeker M."/>
        </authorList>
    </citation>
    <scope>NUCLEOTIDE SEQUENCE [LARGE SCALE GENOMIC DNA]</scope>
    <source>
        <strain evidence="1 2">DSM 26720</strain>
    </source>
</reference>
<comment type="caution">
    <text evidence="1">The sequence shown here is derived from an EMBL/GenBank/DDBJ whole genome shotgun (WGS) entry which is preliminary data.</text>
</comment>
<gene>
    <name evidence="1" type="ORF">C7374_11183</name>
</gene>
<protein>
    <submittedName>
        <fullName evidence="1">Uncharacterized protein</fullName>
    </submittedName>
</protein>
<evidence type="ECO:0000313" key="1">
    <source>
        <dbReference type="EMBL" id="RAK27089.1"/>
    </source>
</evidence>
<name>A0A364JTY1_9HYPH</name>
<organism evidence="1 2">
    <name type="scientific">Falsochrobactrum ovis</name>
    <dbReference type="NCBI Taxonomy" id="1293442"/>
    <lineage>
        <taxon>Bacteria</taxon>
        <taxon>Pseudomonadati</taxon>
        <taxon>Pseudomonadota</taxon>
        <taxon>Alphaproteobacteria</taxon>
        <taxon>Hyphomicrobiales</taxon>
        <taxon>Brucellaceae</taxon>
        <taxon>Falsochrobactrum</taxon>
    </lineage>
</organism>
<sequence>MTPAQLFASLSAEDKMKILNVLRSLVKKEGA</sequence>
<dbReference type="Proteomes" id="UP000249453">
    <property type="component" value="Unassembled WGS sequence"/>
</dbReference>